<dbReference type="OrthoDB" id="680656at2"/>
<evidence type="ECO:0000256" key="1">
    <source>
        <dbReference type="SAM" id="MobiDB-lite"/>
    </source>
</evidence>
<reference evidence="3 4" key="1">
    <citation type="submission" date="2016-11" db="EMBL/GenBank/DDBJ databases">
        <authorList>
            <person name="Jaros S."/>
            <person name="Januszkiewicz K."/>
            <person name="Wedrychowicz H."/>
        </authorList>
    </citation>
    <scope>NUCLEOTIDE SEQUENCE [LARGE SCALE GENOMIC DNA]</scope>
    <source>
        <strain evidence="3 4">DSM 27406</strain>
    </source>
</reference>
<dbReference type="RefSeq" id="WP_143159951.1">
    <property type="nucleotide sequence ID" value="NZ_FRBL01000005.1"/>
</dbReference>
<sequence>MKFRILLAAALLCQMSSFGQMTDLVNTTNIVPPTPEVSSLAKFIEMPTGTSSGIPNIGIPLYELKNGSISVPVSLNYNAGGIRVEENASRVGMGWDISAGGSVVRVVHGLPDDITPDGYMNTAHTIKYIHTLNRNSPEHWDIMYTGILTKTQDVEPDVFMYNLPGYTGKFYWSQDEKKFIEGKRSGLIIEYNLDPAGHIIGFIITTPNGNKYYLGISKDGSRQARDQYNNQDGSVETNGVPSLSDDPKPLAWHYTGWHLMEIVTPENKTVGFSYTAYNSMNYGRGGTSRDYKVFAGCESASNKISTSYFAQYSLQQSLTSIYSDLVTVRFVDNPNNREDVSGGKKLDSVVVTSADGKIIKNYYLQNDYVTTTDTQTPSVPGVSGITTLARKRLFLYGLWDLSNIGEPQAPYRFTYYKANELPHKLSTGQDLWGFYNGKTTNTNLLPPYLPLGVTGADRTVNLDRTMCGTLTKIEYPTGGTTEYTYESNIINSQNMNIVGNGFVISGLIEKTYVFYRAEQFRNPAGSNTFEDTFTIPYSLGTGGVKLYGCDNFNTISCPLKITIQGISDPTFFVWYKASSTTPLPAGTYKIRCEVDVDAPNTDFNVQITWQQLQDIAPDVEKRLIAGGLRIKKIVESDRFGGTLTRSYTYNRFEDSNISSGLMKNLPVTAYWVFCGEGGSDNDPLSTGNEGQASILRISSHSGLPGYSNSSTGIIYEHVTEYQDEQAQKMKTEYEFSNDWTNFVQPSDLNYPAKTGMAADWRTGLLLTKRVYENVAEPLKYRILSKEVNSYSSYEMNTDLVGIRISPWINHNTYGTTYYNGATEWYELRSATSSTYSYDANGNASEFKITKDFTYDPGNNYFQKTLSTTDSKGQSVINTTWYPKDYNDISSSNIGTLLTKGIRNTPIKFESTVGGNLVAGQVLQYNANGQPAAFYVYENNQAIPPPAHDPNSLVPAGYNLKKVLAYEPQKGNIITSQDVPNVIYSYVWDYKNNLPIAQAINADNNSIAYTSFESEGSGNWTISGTISGDVPSVTGKRYFNLSGGSLNKSSLRPDQTYIISYWTKNANALNITGSISSIKGRNYKDWNYFEHKVTGVSNVSITGSGIIDEIRLFPADAVLTTYTYEPGIGVTSSSDQRGVIRYFEYDNWNRVSVIRDQDGNIIKAAEYKYQAPVTP</sequence>
<gene>
    <name evidence="3" type="ORF">SAMN05444266_105304</name>
</gene>
<keyword evidence="4" id="KW-1185">Reference proteome</keyword>
<evidence type="ECO:0000313" key="3">
    <source>
        <dbReference type="EMBL" id="SHL87325.1"/>
    </source>
</evidence>
<feature type="region of interest" description="Disordered" evidence="1">
    <location>
        <begin position="223"/>
        <end position="243"/>
    </location>
</feature>
<dbReference type="Proteomes" id="UP000184420">
    <property type="component" value="Unassembled WGS sequence"/>
</dbReference>
<feature type="signal peptide" evidence="2">
    <location>
        <begin position="1"/>
        <end position="21"/>
    </location>
</feature>
<protein>
    <recommendedName>
        <fullName evidence="5">YD repeat-containing protein</fullName>
    </recommendedName>
</protein>
<evidence type="ECO:0008006" key="5">
    <source>
        <dbReference type="Google" id="ProtNLM"/>
    </source>
</evidence>
<proteinExistence type="predicted"/>
<dbReference type="EMBL" id="FRBL01000005">
    <property type="protein sequence ID" value="SHL87325.1"/>
    <property type="molecule type" value="Genomic_DNA"/>
</dbReference>
<name>A0A1M7E6E0_9BACT</name>
<dbReference type="STRING" id="1419482.SAMN05444266_105304"/>
<feature type="chain" id="PRO_5012409961" description="YD repeat-containing protein" evidence="2">
    <location>
        <begin position="22"/>
        <end position="1174"/>
    </location>
</feature>
<organism evidence="3 4">
    <name type="scientific">Chitinophaga jiangningensis</name>
    <dbReference type="NCBI Taxonomy" id="1419482"/>
    <lineage>
        <taxon>Bacteria</taxon>
        <taxon>Pseudomonadati</taxon>
        <taxon>Bacteroidota</taxon>
        <taxon>Chitinophagia</taxon>
        <taxon>Chitinophagales</taxon>
        <taxon>Chitinophagaceae</taxon>
        <taxon>Chitinophaga</taxon>
    </lineage>
</organism>
<feature type="compositionally biased region" description="Polar residues" evidence="1">
    <location>
        <begin position="226"/>
        <end position="241"/>
    </location>
</feature>
<evidence type="ECO:0000256" key="2">
    <source>
        <dbReference type="SAM" id="SignalP"/>
    </source>
</evidence>
<accession>A0A1M7E6E0</accession>
<evidence type="ECO:0000313" key="4">
    <source>
        <dbReference type="Proteomes" id="UP000184420"/>
    </source>
</evidence>
<keyword evidence="2" id="KW-0732">Signal</keyword>
<dbReference type="AlphaFoldDB" id="A0A1M7E6E0"/>